<organism evidence="2 3">
    <name type="scientific">Glomus cerebriforme</name>
    <dbReference type="NCBI Taxonomy" id="658196"/>
    <lineage>
        <taxon>Eukaryota</taxon>
        <taxon>Fungi</taxon>
        <taxon>Fungi incertae sedis</taxon>
        <taxon>Mucoromycota</taxon>
        <taxon>Glomeromycotina</taxon>
        <taxon>Glomeromycetes</taxon>
        <taxon>Glomerales</taxon>
        <taxon>Glomeraceae</taxon>
        <taxon>Glomus</taxon>
    </lineage>
</organism>
<dbReference type="PANTHER" id="PTHR23257">
    <property type="entry name" value="SERINE-THREONINE PROTEIN KINASE"/>
    <property type="match status" value="1"/>
</dbReference>
<dbReference type="InterPro" id="IPR001245">
    <property type="entry name" value="Ser-Thr/Tyr_kinase_cat_dom"/>
</dbReference>
<proteinExistence type="predicted"/>
<gene>
    <name evidence="2" type="ORF">C1645_693537</name>
</gene>
<dbReference type="GO" id="GO:0004672">
    <property type="term" value="F:protein kinase activity"/>
    <property type="evidence" value="ECO:0007669"/>
    <property type="project" value="InterPro"/>
</dbReference>
<keyword evidence="2" id="KW-0808">Transferase</keyword>
<sequence length="108" mass="12601">MNDSLCIIKIYGIIKDLKTSNFMMVMQYSENGNLRQTLKNDFKSLSWYDKLYILRDITSGLEDIHKKGLIHQDFHSGNILSINDYNITKITDLGLYKPANENMITFME</sequence>
<reference evidence="2 3" key="1">
    <citation type="submission" date="2018-06" db="EMBL/GenBank/DDBJ databases">
        <title>Comparative genomics reveals the genomic features of Rhizophagus irregularis, R. cerebriforme, R. diaphanum and Gigaspora rosea, and their symbiotic lifestyle signature.</title>
        <authorList>
            <person name="Morin E."/>
            <person name="San Clemente H."/>
            <person name="Chen E.C.H."/>
            <person name="De La Providencia I."/>
            <person name="Hainaut M."/>
            <person name="Kuo A."/>
            <person name="Kohler A."/>
            <person name="Murat C."/>
            <person name="Tang N."/>
            <person name="Roy S."/>
            <person name="Loubradou J."/>
            <person name="Henrissat B."/>
            <person name="Grigoriev I.V."/>
            <person name="Corradi N."/>
            <person name="Roux C."/>
            <person name="Martin F.M."/>
        </authorList>
    </citation>
    <scope>NUCLEOTIDE SEQUENCE [LARGE SCALE GENOMIC DNA]</scope>
    <source>
        <strain evidence="2 3">DAOM 227022</strain>
    </source>
</reference>
<dbReference type="Gene3D" id="1.10.510.10">
    <property type="entry name" value="Transferase(Phosphotransferase) domain 1"/>
    <property type="match status" value="1"/>
</dbReference>
<feature type="domain" description="Protein kinase" evidence="1">
    <location>
        <begin position="1"/>
        <end position="108"/>
    </location>
</feature>
<accession>A0A397SZL3</accession>
<dbReference type="EMBL" id="QKYT01000180">
    <property type="protein sequence ID" value="RIA90489.1"/>
    <property type="molecule type" value="Genomic_DNA"/>
</dbReference>
<dbReference type="Pfam" id="PF07714">
    <property type="entry name" value="PK_Tyr_Ser-Thr"/>
    <property type="match status" value="1"/>
</dbReference>
<comment type="caution">
    <text evidence="2">The sequence shown here is derived from an EMBL/GenBank/DDBJ whole genome shotgun (WGS) entry which is preliminary data.</text>
</comment>
<keyword evidence="2" id="KW-0418">Kinase</keyword>
<evidence type="ECO:0000259" key="1">
    <source>
        <dbReference type="PROSITE" id="PS50011"/>
    </source>
</evidence>
<dbReference type="GO" id="GO:0005737">
    <property type="term" value="C:cytoplasm"/>
    <property type="evidence" value="ECO:0007669"/>
    <property type="project" value="TreeGrafter"/>
</dbReference>
<dbReference type="OrthoDB" id="2313242at2759"/>
<keyword evidence="3" id="KW-1185">Reference proteome</keyword>
<dbReference type="PROSITE" id="PS50011">
    <property type="entry name" value="PROTEIN_KINASE_DOM"/>
    <property type="match status" value="1"/>
</dbReference>
<evidence type="ECO:0000313" key="3">
    <source>
        <dbReference type="Proteomes" id="UP000265703"/>
    </source>
</evidence>
<dbReference type="AlphaFoldDB" id="A0A397SZL3"/>
<dbReference type="PANTHER" id="PTHR23257:SF963">
    <property type="entry name" value="AT08303P"/>
    <property type="match status" value="1"/>
</dbReference>
<dbReference type="Proteomes" id="UP000265703">
    <property type="component" value="Unassembled WGS sequence"/>
</dbReference>
<dbReference type="GO" id="GO:0005524">
    <property type="term" value="F:ATP binding"/>
    <property type="evidence" value="ECO:0007669"/>
    <property type="project" value="InterPro"/>
</dbReference>
<dbReference type="InterPro" id="IPR050167">
    <property type="entry name" value="Ser_Thr_protein_kinase"/>
</dbReference>
<dbReference type="GO" id="GO:0007165">
    <property type="term" value="P:signal transduction"/>
    <property type="evidence" value="ECO:0007669"/>
    <property type="project" value="TreeGrafter"/>
</dbReference>
<protein>
    <submittedName>
        <fullName evidence="2">Kinase-like domain-containing protein</fullName>
    </submittedName>
</protein>
<dbReference type="SUPFAM" id="SSF56112">
    <property type="entry name" value="Protein kinase-like (PK-like)"/>
    <property type="match status" value="1"/>
</dbReference>
<dbReference type="InterPro" id="IPR011009">
    <property type="entry name" value="Kinase-like_dom_sf"/>
</dbReference>
<dbReference type="InterPro" id="IPR000719">
    <property type="entry name" value="Prot_kinase_dom"/>
</dbReference>
<evidence type="ECO:0000313" key="2">
    <source>
        <dbReference type="EMBL" id="RIA90489.1"/>
    </source>
</evidence>
<name>A0A397SZL3_9GLOM</name>